<comment type="caution">
    <text evidence="1">The sequence shown here is derived from an EMBL/GenBank/DDBJ whole genome shotgun (WGS) entry which is preliminary data.</text>
</comment>
<dbReference type="EMBL" id="QGKY02001925">
    <property type="protein sequence ID" value="KAF2545624.1"/>
    <property type="molecule type" value="Genomic_DNA"/>
</dbReference>
<dbReference type="Proteomes" id="UP000712281">
    <property type="component" value="Unassembled WGS sequence"/>
</dbReference>
<name>A0A8S9GKZ2_BRACR</name>
<reference evidence="1" key="1">
    <citation type="submission" date="2019-12" db="EMBL/GenBank/DDBJ databases">
        <title>Genome sequencing and annotation of Brassica cretica.</title>
        <authorList>
            <person name="Studholme D.J."/>
            <person name="Sarris P.F."/>
        </authorList>
    </citation>
    <scope>NUCLEOTIDE SEQUENCE</scope>
    <source>
        <strain evidence="2">PFS-001/15</strain>
        <strain evidence="1">PFS-102/07</strain>
        <tissue evidence="1">Leaf</tissue>
    </source>
</reference>
<sequence>MQTCTPEGLGARKTTRFFVRKPMTEEEENVFWVEQEKLAEEHAQISRSKRPQTRKTAGDDLDKIHDLRDYITKTAADVKGDVGKYVDSVFCEFHQTRGHSTVNCKVFGARLAAKLLA</sequence>
<organism evidence="1">
    <name type="scientific">Brassica cretica</name>
    <name type="common">Mustard</name>
    <dbReference type="NCBI Taxonomy" id="69181"/>
    <lineage>
        <taxon>Eukaryota</taxon>
        <taxon>Viridiplantae</taxon>
        <taxon>Streptophyta</taxon>
        <taxon>Embryophyta</taxon>
        <taxon>Tracheophyta</taxon>
        <taxon>Spermatophyta</taxon>
        <taxon>Magnoliopsida</taxon>
        <taxon>eudicotyledons</taxon>
        <taxon>Gunneridae</taxon>
        <taxon>Pentapetalae</taxon>
        <taxon>rosids</taxon>
        <taxon>malvids</taxon>
        <taxon>Brassicales</taxon>
        <taxon>Brassicaceae</taxon>
        <taxon>Brassiceae</taxon>
        <taxon>Brassica</taxon>
    </lineage>
</organism>
<gene>
    <name evidence="2" type="ORF">F2Q68_00016461</name>
    <name evidence="1" type="ORF">F2Q70_00022377</name>
</gene>
<dbReference type="EMBL" id="QGKW02001940">
    <property type="protein sequence ID" value="KAF2559063.1"/>
    <property type="molecule type" value="Genomic_DNA"/>
</dbReference>
<dbReference type="AlphaFoldDB" id="A0A8S9GKZ2"/>
<proteinExistence type="predicted"/>
<accession>A0A8S9GKZ2</accession>
<protein>
    <submittedName>
        <fullName evidence="1">Uncharacterized protein</fullName>
    </submittedName>
</protein>
<evidence type="ECO:0000313" key="2">
    <source>
        <dbReference type="EMBL" id="KAF2559063.1"/>
    </source>
</evidence>
<evidence type="ECO:0000313" key="1">
    <source>
        <dbReference type="EMBL" id="KAF2545624.1"/>
    </source>
</evidence>